<evidence type="ECO:0000256" key="2">
    <source>
        <dbReference type="ARBA" id="ARBA00004687"/>
    </source>
</evidence>
<comment type="caution">
    <text evidence="12">The sequence shown here is derived from an EMBL/GenBank/DDBJ whole genome shotgun (WGS) entry which is preliminary data.</text>
</comment>
<keyword evidence="13" id="KW-1185">Reference proteome</keyword>
<dbReference type="AlphaFoldDB" id="A0AAD9J182"/>
<reference evidence="12" key="1">
    <citation type="journal article" date="2023" name="Mol. Biol. Evol.">
        <title>Third-Generation Sequencing Reveals the Adaptive Role of the Epigenome in Three Deep-Sea Polychaetes.</title>
        <authorList>
            <person name="Perez M."/>
            <person name="Aroh O."/>
            <person name="Sun Y."/>
            <person name="Lan Y."/>
            <person name="Juniper S.K."/>
            <person name="Young C.R."/>
            <person name="Angers B."/>
            <person name="Qian P.Y."/>
        </authorList>
    </citation>
    <scope>NUCLEOTIDE SEQUENCE</scope>
    <source>
        <strain evidence="12">P08H-3</strain>
    </source>
</reference>
<evidence type="ECO:0000313" key="13">
    <source>
        <dbReference type="Proteomes" id="UP001208570"/>
    </source>
</evidence>
<dbReference type="EC" id="2.4.1.-" evidence="11"/>
<evidence type="ECO:0000256" key="6">
    <source>
        <dbReference type="ARBA" id="ARBA00022679"/>
    </source>
</evidence>
<feature type="transmembrane region" description="Helical" evidence="11">
    <location>
        <begin position="41"/>
        <end position="67"/>
    </location>
</feature>
<dbReference type="GO" id="GO:0031501">
    <property type="term" value="C:mannosyltransferase complex"/>
    <property type="evidence" value="ECO:0007669"/>
    <property type="project" value="TreeGrafter"/>
</dbReference>
<feature type="transmembrane region" description="Helical" evidence="11">
    <location>
        <begin position="190"/>
        <end position="208"/>
    </location>
</feature>
<proteinExistence type="inferred from homology"/>
<accession>A0AAD9J182</accession>
<feature type="transmembrane region" description="Helical" evidence="11">
    <location>
        <begin position="99"/>
        <end position="119"/>
    </location>
</feature>
<keyword evidence="6 11" id="KW-0808">Transferase</keyword>
<keyword evidence="7 11" id="KW-0812">Transmembrane</keyword>
<dbReference type="PANTHER" id="PTHR12468">
    <property type="entry name" value="GPI MANNOSYLTRANSFERASE 2"/>
    <property type="match status" value="1"/>
</dbReference>
<dbReference type="GO" id="GO:0005789">
    <property type="term" value="C:endoplasmic reticulum membrane"/>
    <property type="evidence" value="ECO:0007669"/>
    <property type="project" value="UniProtKB-SubCell"/>
</dbReference>
<dbReference type="InterPro" id="IPR007315">
    <property type="entry name" value="PIG-V/Gpi18"/>
</dbReference>
<keyword evidence="9 11" id="KW-1133">Transmembrane helix</keyword>
<sequence length="385" mass="44531">MKVIQLFCLNPASIFFSAPYSEAMFAYFAYGGMLKAEESHFGSAACFFALSGATRSNGLLNVAFIWYKQLKNFIGIVRSFSEKEKNIVWKIFCRLVKTLLHCTWYTVIVIGPFFIYQYYASKLFCNRFASYRDLPVHVLNYGNTNHYKMPHTGISPWCREYLPVSYSYVQNKHWELGFLAYYQLKQLPNFILALPVVFIGIASGIWFLQNNFWCCVYLGLTSPNTESDKKTDESVHRPERVGSFYSSSNFVYLIHMLSLITFGMLYMHVQLYIYFLLSQVLTRLICCSCPVFYYFLAWITTNTNQSLPCNDSNAKVPCSGTEGEIGEQPVNKQAHTNQKMCENAGGQIQVFLEWEHSLTNRLVYIYLHLYFFVGIAAFSNFLPWT</sequence>
<dbReference type="Pfam" id="PF04188">
    <property type="entry name" value="Mannosyl_trans2"/>
    <property type="match status" value="1"/>
</dbReference>
<dbReference type="GO" id="GO:0006506">
    <property type="term" value="P:GPI anchor biosynthetic process"/>
    <property type="evidence" value="ECO:0007669"/>
    <property type="project" value="UniProtKB-KW"/>
</dbReference>
<keyword evidence="5 11" id="KW-0328">Glycosyltransferase</keyword>
<dbReference type="Proteomes" id="UP001208570">
    <property type="component" value="Unassembled WGS sequence"/>
</dbReference>
<comment type="pathway">
    <text evidence="2 11">Glycolipid biosynthesis; glycosylphosphatidylinositol-anchor biosynthesis.</text>
</comment>
<dbReference type="EMBL" id="JAODUP010000737">
    <property type="protein sequence ID" value="KAK2144702.1"/>
    <property type="molecule type" value="Genomic_DNA"/>
</dbReference>
<gene>
    <name evidence="12" type="ORF">LSH36_737g05090</name>
</gene>
<evidence type="ECO:0000256" key="11">
    <source>
        <dbReference type="RuleBase" id="RU363112"/>
    </source>
</evidence>
<evidence type="ECO:0000256" key="3">
    <source>
        <dbReference type="ARBA" id="ARBA00008698"/>
    </source>
</evidence>
<evidence type="ECO:0000256" key="7">
    <source>
        <dbReference type="ARBA" id="ARBA00022692"/>
    </source>
</evidence>
<organism evidence="12 13">
    <name type="scientific">Paralvinella palmiformis</name>
    <dbReference type="NCBI Taxonomy" id="53620"/>
    <lineage>
        <taxon>Eukaryota</taxon>
        <taxon>Metazoa</taxon>
        <taxon>Spiralia</taxon>
        <taxon>Lophotrochozoa</taxon>
        <taxon>Annelida</taxon>
        <taxon>Polychaeta</taxon>
        <taxon>Sedentaria</taxon>
        <taxon>Canalipalpata</taxon>
        <taxon>Terebellida</taxon>
        <taxon>Terebelliformia</taxon>
        <taxon>Alvinellidae</taxon>
        <taxon>Paralvinella</taxon>
    </lineage>
</organism>
<keyword evidence="8 11" id="KW-0256">Endoplasmic reticulum</keyword>
<evidence type="ECO:0000256" key="1">
    <source>
        <dbReference type="ARBA" id="ARBA00004477"/>
    </source>
</evidence>
<feature type="transmembrane region" description="Helical" evidence="11">
    <location>
        <begin position="273"/>
        <end position="296"/>
    </location>
</feature>
<comment type="subcellular location">
    <subcellularLocation>
        <location evidence="1 11">Endoplasmic reticulum membrane</location>
        <topology evidence="1 11">Multi-pass membrane protein</topology>
    </subcellularLocation>
</comment>
<evidence type="ECO:0000256" key="5">
    <source>
        <dbReference type="ARBA" id="ARBA00022676"/>
    </source>
</evidence>
<feature type="transmembrane region" description="Helical" evidence="11">
    <location>
        <begin position="362"/>
        <end position="382"/>
    </location>
</feature>
<dbReference type="GO" id="GO:0000009">
    <property type="term" value="F:alpha-1,6-mannosyltransferase activity"/>
    <property type="evidence" value="ECO:0007669"/>
    <property type="project" value="InterPro"/>
</dbReference>
<dbReference type="PANTHER" id="PTHR12468:SF2">
    <property type="entry name" value="GPI MANNOSYLTRANSFERASE 2"/>
    <property type="match status" value="1"/>
</dbReference>
<evidence type="ECO:0000256" key="9">
    <source>
        <dbReference type="ARBA" id="ARBA00022989"/>
    </source>
</evidence>
<evidence type="ECO:0000256" key="8">
    <source>
        <dbReference type="ARBA" id="ARBA00022824"/>
    </source>
</evidence>
<name>A0AAD9J182_9ANNE</name>
<comment type="similarity">
    <text evidence="3 11">Belongs to the PIGV family.</text>
</comment>
<comment type="function">
    <text evidence="11">Mannosyltransferase involved in glycosylphosphatidylinositol-anchor biosynthesis.</text>
</comment>
<evidence type="ECO:0000313" key="12">
    <source>
        <dbReference type="EMBL" id="KAK2144702.1"/>
    </source>
</evidence>
<comment type="caution">
    <text evidence="11">Lacks conserved residue(s) required for the propagation of feature annotation.</text>
</comment>
<protein>
    <recommendedName>
        <fullName evidence="11">GPI mannosyltransferase 2</fullName>
        <ecNumber evidence="11">2.4.1.-</ecNumber>
    </recommendedName>
</protein>
<keyword evidence="4 11" id="KW-0337">GPI-anchor biosynthesis</keyword>
<evidence type="ECO:0000256" key="10">
    <source>
        <dbReference type="ARBA" id="ARBA00023136"/>
    </source>
</evidence>
<evidence type="ECO:0000256" key="4">
    <source>
        <dbReference type="ARBA" id="ARBA00022502"/>
    </source>
</evidence>
<dbReference type="GO" id="GO:0004376">
    <property type="term" value="F:GPI mannosyltransferase activity"/>
    <property type="evidence" value="ECO:0007669"/>
    <property type="project" value="InterPro"/>
</dbReference>
<feature type="transmembrane region" description="Helical" evidence="11">
    <location>
        <begin position="250"/>
        <end position="267"/>
    </location>
</feature>
<keyword evidence="10 11" id="KW-0472">Membrane</keyword>